<organism evidence="2 3">
    <name type="scientific">Pseudonocardia eucalypti</name>
    <dbReference type="NCBI Taxonomy" id="648755"/>
    <lineage>
        <taxon>Bacteria</taxon>
        <taxon>Bacillati</taxon>
        <taxon>Actinomycetota</taxon>
        <taxon>Actinomycetes</taxon>
        <taxon>Pseudonocardiales</taxon>
        <taxon>Pseudonocardiaceae</taxon>
        <taxon>Pseudonocardia</taxon>
    </lineage>
</organism>
<reference evidence="3" key="1">
    <citation type="journal article" date="2019" name="Int. J. Syst. Evol. Microbiol.">
        <title>The Global Catalogue of Microorganisms (GCM) 10K type strain sequencing project: providing services to taxonomists for standard genome sequencing and annotation.</title>
        <authorList>
            <consortium name="The Broad Institute Genomics Platform"/>
            <consortium name="The Broad Institute Genome Sequencing Center for Infectious Disease"/>
            <person name="Wu L."/>
            <person name="Ma J."/>
        </authorList>
    </citation>
    <scope>NUCLEOTIDE SEQUENCE [LARGE SCALE GENOMIC DNA]</scope>
    <source>
        <strain evidence="3">JCM 18303</strain>
    </source>
</reference>
<keyword evidence="3" id="KW-1185">Reference proteome</keyword>
<feature type="compositionally biased region" description="Low complexity" evidence="1">
    <location>
        <begin position="54"/>
        <end position="67"/>
    </location>
</feature>
<sequence>MFTIAGIRMVSPSTASPSRVEVKITGLSRLASRRSPVVWLIQATMRAMVFPNAAADSPSMSAPASAPGTPNGSMNIVEPPAPASRVATNSPRRDR</sequence>
<gene>
    <name evidence="2" type="ORF">GCM10023321_73300</name>
</gene>
<comment type="caution">
    <text evidence="2">The sequence shown here is derived from an EMBL/GenBank/DDBJ whole genome shotgun (WGS) entry which is preliminary data.</text>
</comment>
<evidence type="ECO:0000313" key="3">
    <source>
        <dbReference type="Proteomes" id="UP001428817"/>
    </source>
</evidence>
<feature type="compositionally biased region" description="Polar residues" evidence="1">
    <location>
        <begin position="86"/>
        <end position="95"/>
    </location>
</feature>
<name>A0ABP9R865_9PSEU</name>
<evidence type="ECO:0000256" key="1">
    <source>
        <dbReference type="SAM" id="MobiDB-lite"/>
    </source>
</evidence>
<protein>
    <submittedName>
        <fullName evidence="2">Uncharacterized protein</fullName>
    </submittedName>
</protein>
<feature type="region of interest" description="Disordered" evidence="1">
    <location>
        <begin position="54"/>
        <end position="95"/>
    </location>
</feature>
<dbReference type="EMBL" id="BAABJP010000052">
    <property type="protein sequence ID" value="GAA5172858.1"/>
    <property type="molecule type" value="Genomic_DNA"/>
</dbReference>
<evidence type="ECO:0000313" key="2">
    <source>
        <dbReference type="EMBL" id="GAA5172858.1"/>
    </source>
</evidence>
<proteinExistence type="predicted"/>
<dbReference type="Proteomes" id="UP001428817">
    <property type="component" value="Unassembled WGS sequence"/>
</dbReference>
<accession>A0ABP9R865</accession>